<accession>A0ABQ8AVC2</accession>
<sequence length="128" mass="15043">MIRSVNGISMGWKKNRREESNKENGDMNNEKYHVSHPNTALLVDCCVERGLYLIFRFSTFTPRCKTLVGVAKGLRYLHKRCNHRIIHRDIIRFSSQFLNVWLSSIRVLKRTLDEKTDIYAFAILLLKS</sequence>
<dbReference type="InterPro" id="IPR046958">
    <property type="entry name" value="RBK1/2/STUNTED"/>
</dbReference>
<evidence type="ECO:0000313" key="2">
    <source>
        <dbReference type="Proteomes" id="UP000824890"/>
    </source>
</evidence>
<organism evidence="1 2">
    <name type="scientific">Brassica napus</name>
    <name type="common">Rape</name>
    <dbReference type="NCBI Taxonomy" id="3708"/>
    <lineage>
        <taxon>Eukaryota</taxon>
        <taxon>Viridiplantae</taxon>
        <taxon>Streptophyta</taxon>
        <taxon>Embryophyta</taxon>
        <taxon>Tracheophyta</taxon>
        <taxon>Spermatophyta</taxon>
        <taxon>Magnoliopsida</taxon>
        <taxon>eudicotyledons</taxon>
        <taxon>Gunneridae</taxon>
        <taxon>Pentapetalae</taxon>
        <taxon>rosids</taxon>
        <taxon>malvids</taxon>
        <taxon>Brassicales</taxon>
        <taxon>Brassicaceae</taxon>
        <taxon>Brassiceae</taxon>
        <taxon>Brassica</taxon>
    </lineage>
</organism>
<evidence type="ECO:0008006" key="3">
    <source>
        <dbReference type="Google" id="ProtNLM"/>
    </source>
</evidence>
<proteinExistence type="predicted"/>
<protein>
    <recommendedName>
        <fullName evidence="3">Protein kinase domain-containing protein</fullName>
    </recommendedName>
</protein>
<dbReference type="Gene3D" id="1.10.510.10">
    <property type="entry name" value="Transferase(Phosphotransferase) domain 1"/>
    <property type="match status" value="1"/>
</dbReference>
<name>A0ABQ8AVC2_BRANA</name>
<dbReference type="EMBL" id="JAGKQM010000012">
    <property type="protein sequence ID" value="KAH0896495.1"/>
    <property type="molecule type" value="Genomic_DNA"/>
</dbReference>
<gene>
    <name evidence="1" type="ORF">HID58_046063</name>
</gene>
<reference evidence="1 2" key="1">
    <citation type="submission" date="2021-05" db="EMBL/GenBank/DDBJ databases">
        <title>Genome Assembly of Synthetic Allotetraploid Brassica napus Reveals Homoeologous Exchanges between Subgenomes.</title>
        <authorList>
            <person name="Davis J.T."/>
        </authorList>
    </citation>
    <scope>NUCLEOTIDE SEQUENCE [LARGE SCALE GENOMIC DNA]</scope>
    <source>
        <strain evidence="2">cv. Da-Ae</strain>
        <tissue evidence="1">Seedling</tissue>
    </source>
</reference>
<comment type="caution">
    <text evidence="1">The sequence shown here is derived from an EMBL/GenBank/DDBJ whole genome shotgun (WGS) entry which is preliminary data.</text>
</comment>
<dbReference type="SUPFAM" id="SSF56112">
    <property type="entry name" value="Protein kinase-like (PK-like)"/>
    <property type="match status" value="1"/>
</dbReference>
<dbReference type="Proteomes" id="UP000824890">
    <property type="component" value="Unassembled WGS sequence"/>
</dbReference>
<dbReference type="InterPro" id="IPR011009">
    <property type="entry name" value="Kinase-like_dom_sf"/>
</dbReference>
<dbReference type="PANTHER" id="PTHR47987:SF3">
    <property type="entry name" value="OS08G0249100 PROTEIN"/>
    <property type="match status" value="1"/>
</dbReference>
<keyword evidence="2" id="KW-1185">Reference proteome</keyword>
<evidence type="ECO:0000313" key="1">
    <source>
        <dbReference type="EMBL" id="KAH0896495.1"/>
    </source>
</evidence>
<dbReference type="PANTHER" id="PTHR47987">
    <property type="entry name" value="OS08G0249100 PROTEIN"/>
    <property type="match status" value="1"/>
</dbReference>